<name>A0ABU4ZRD9_9HYPH</name>
<gene>
    <name evidence="1" type="ORF">RFM68_26155</name>
</gene>
<dbReference type="Proteomes" id="UP001276840">
    <property type="component" value="Unassembled WGS sequence"/>
</dbReference>
<organism evidence="1 2">
    <name type="scientific">Mesorhizobium montanum</name>
    <dbReference type="NCBI Taxonomy" id="3072323"/>
    <lineage>
        <taxon>Bacteria</taxon>
        <taxon>Pseudomonadati</taxon>
        <taxon>Pseudomonadota</taxon>
        <taxon>Alphaproteobacteria</taxon>
        <taxon>Hyphomicrobiales</taxon>
        <taxon>Phyllobacteriaceae</taxon>
        <taxon>Mesorhizobium</taxon>
    </lineage>
</organism>
<proteinExistence type="predicted"/>
<sequence length="54" mass="5849">MTLVDTLRAELLIVSAAMQPASDLPQPTAQRCGARDAYADFATLFCRGKLPPQQ</sequence>
<evidence type="ECO:0000313" key="1">
    <source>
        <dbReference type="EMBL" id="MDX8527970.1"/>
    </source>
</evidence>
<evidence type="ECO:0000313" key="2">
    <source>
        <dbReference type="Proteomes" id="UP001276840"/>
    </source>
</evidence>
<accession>A0ABU4ZRD9</accession>
<protein>
    <submittedName>
        <fullName evidence="1">Uncharacterized protein</fullName>
    </submittedName>
</protein>
<reference evidence="1 2" key="1">
    <citation type="submission" date="2023-08" db="EMBL/GenBank/DDBJ databases">
        <title>Implementing the SeqCode for naming new Mesorhizobium species isolated from Vachellia karroo root nodules.</title>
        <authorList>
            <person name="Van Lill M."/>
        </authorList>
    </citation>
    <scope>NUCLEOTIDE SEQUENCE [LARGE SCALE GENOMIC DNA]</scope>
    <source>
        <strain evidence="1 2">MSK 1335</strain>
    </source>
</reference>
<dbReference type="EMBL" id="JAVIJF010000022">
    <property type="protein sequence ID" value="MDX8527970.1"/>
    <property type="molecule type" value="Genomic_DNA"/>
</dbReference>
<keyword evidence="2" id="KW-1185">Reference proteome</keyword>
<comment type="caution">
    <text evidence="1">The sequence shown here is derived from an EMBL/GenBank/DDBJ whole genome shotgun (WGS) entry which is preliminary data.</text>
</comment>
<dbReference type="RefSeq" id="WP_320235916.1">
    <property type="nucleotide sequence ID" value="NZ_JAVIJF010000022.1"/>
</dbReference>